<comment type="catalytic activity">
    <reaction evidence="1">
        <text>ATP + protein L-histidine = ADP + protein N-phospho-L-histidine.</text>
        <dbReference type="EC" id="2.7.13.3"/>
    </reaction>
</comment>
<dbReference type="GO" id="GO:0005524">
    <property type="term" value="F:ATP binding"/>
    <property type="evidence" value="ECO:0007669"/>
    <property type="project" value="UniProtKB-KW"/>
</dbReference>
<evidence type="ECO:0000256" key="10">
    <source>
        <dbReference type="SAM" id="Phobius"/>
    </source>
</evidence>
<dbReference type="GO" id="GO:0000155">
    <property type="term" value="F:phosphorelay sensor kinase activity"/>
    <property type="evidence" value="ECO:0007669"/>
    <property type="project" value="InterPro"/>
</dbReference>
<evidence type="ECO:0000256" key="3">
    <source>
        <dbReference type="ARBA" id="ARBA00012438"/>
    </source>
</evidence>
<keyword evidence="8" id="KW-0418">Kinase</keyword>
<feature type="transmembrane region" description="Helical" evidence="10">
    <location>
        <begin position="166"/>
        <end position="189"/>
    </location>
</feature>
<dbReference type="Pfam" id="PF02518">
    <property type="entry name" value="HATPase_c"/>
    <property type="match status" value="1"/>
</dbReference>
<keyword evidence="14" id="KW-1185">Reference proteome</keyword>
<dbReference type="PANTHER" id="PTHR44936">
    <property type="entry name" value="SENSOR PROTEIN CREC"/>
    <property type="match status" value="1"/>
</dbReference>
<gene>
    <name evidence="13" type="ORF">FHP24_16570</name>
</gene>
<dbReference type="InterPro" id="IPR005467">
    <property type="entry name" value="His_kinase_dom"/>
</dbReference>
<dbReference type="AlphaFoldDB" id="A0A5C4XH27"/>
<dbReference type="CDD" id="cd06225">
    <property type="entry name" value="HAMP"/>
    <property type="match status" value="1"/>
</dbReference>
<dbReference type="InterPro" id="IPR036097">
    <property type="entry name" value="HisK_dim/P_sf"/>
</dbReference>
<sequence>MKIGVPQSVRGQLILLLLGCLLAAQMLSISYFLHDKNRLLLDYRAFDAVERLLSTAKLLKTLPAADEEAVIKTPAEWGLQYTITVAAPQVRDELQLSEDLAIYLKDKFGLSFGDGFLLAAAESGNRSEITGQSDKPGRNLVLLASIKLDDGRWLTARDVLHLPKPWAWQLTVTILATVTIVVAVVWIIVAKITTPLRHLSNAADNLGRGEDLQPISASGPSELRKLTQAFNDMAARLTRLLNERARTLAAIGHDLKSPITAMRLRIELLDDGEPKDRLGLCLDEIQELVDAALSLSRGCDTSEPEVVFQLEDLMSELVSDLRVVGGEITLVNPHRFFIYGRRNALKRAVRNVVENALRYGHRARIFVRPAMADVCLLIDDDGPGIPEADRARVFNPFVRLEESRSRDTGGSGLGLALAKSIIDGHQGRIRYEEADSGGARAVIILPRLLDQSAAV</sequence>
<feature type="transmembrane region" description="Helical" evidence="10">
    <location>
        <begin position="12"/>
        <end position="33"/>
    </location>
</feature>
<dbReference type="Gene3D" id="3.30.565.10">
    <property type="entry name" value="Histidine kinase-like ATPase, C-terminal domain"/>
    <property type="match status" value="1"/>
</dbReference>
<keyword evidence="7" id="KW-0547">Nucleotide-binding</keyword>
<dbReference type="SUPFAM" id="SSF158472">
    <property type="entry name" value="HAMP domain-like"/>
    <property type="match status" value="1"/>
</dbReference>
<dbReference type="SUPFAM" id="SSF47384">
    <property type="entry name" value="Homodimeric domain of signal transducing histidine kinase"/>
    <property type="match status" value="1"/>
</dbReference>
<dbReference type="InterPro" id="IPR003660">
    <property type="entry name" value="HAMP_dom"/>
</dbReference>
<keyword evidence="10" id="KW-1133">Transmembrane helix</keyword>
<evidence type="ECO:0000313" key="14">
    <source>
        <dbReference type="Proteomes" id="UP000311605"/>
    </source>
</evidence>
<organism evidence="13 14">
    <name type="scientific">Aliirhizobium smilacinae</name>
    <dbReference type="NCBI Taxonomy" id="1395944"/>
    <lineage>
        <taxon>Bacteria</taxon>
        <taxon>Pseudomonadati</taxon>
        <taxon>Pseudomonadota</taxon>
        <taxon>Alphaproteobacteria</taxon>
        <taxon>Hyphomicrobiales</taxon>
        <taxon>Rhizobiaceae</taxon>
        <taxon>Aliirhizobium</taxon>
    </lineage>
</organism>
<dbReference type="PRINTS" id="PR00344">
    <property type="entry name" value="BCTRLSENSOR"/>
</dbReference>
<keyword evidence="9" id="KW-0067">ATP-binding</keyword>
<dbReference type="Gene3D" id="1.10.287.130">
    <property type="match status" value="1"/>
</dbReference>
<protein>
    <recommendedName>
        <fullName evidence="3">histidine kinase</fullName>
        <ecNumber evidence="3">2.7.13.3</ecNumber>
    </recommendedName>
</protein>
<dbReference type="SMART" id="SM00387">
    <property type="entry name" value="HATPase_c"/>
    <property type="match status" value="1"/>
</dbReference>
<dbReference type="SMART" id="SM00304">
    <property type="entry name" value="HAMP"/>
    <property type="match status" value="1"/>
</dbReference>
<evidence type="ECO:0000256" key="6">
    <source>
        <dbReference type="ARBA" id="ARBA00022679"/>
    </source>
</evidence>
<dbReference type="InterPro" id="IPR050980">
    <property type="entry name" value="2C_sensor_his_kinase"/>
</dbReference>
<dbReference type="PROSITE" id="PS50885">
    <property type="entry name" value="HAMP"/>
    <property type="match status" value="1"/>
</dbReference>
<evidence type="ECO:0000256" key="9">
    <source>
        <dbReference type="ARBA" id="ARBA00022840"/>
    </source>
</evidence>
<feature type="domain" description="Histidine kinase" evidence="11">
    <location>
        <begin position="250"/>
        <end position="449"/>
    </location>
</feature>
<keyword evidence="6" id="KW-0808">Transferase</keyword>
<dbReference type="EC" id="2.7.13.3" evidence="3"/>
<dbReference type="Pfam" id="PF00672">
    <property type="entry name" value="HAMP"/>
    <property type="match status" value="1"/>
</dbReference>
<dbReference type="InterPro" id="IPR003661">
    <property type="entry name" value="HisK_dim/P_dom"/>
</dbReference>
<evidence type="ECO:0000259" key="11">
    <source>
        <dbReference type="PROSITE" id="PS50109"/>
    </source>
</evidence>
<dbReference type="InterPro" id="IPR036890">
    <property type="entry name" value="HATPase_C_sf"/>
</dbReference>
<dbReference type="EMBL" id="VDMN01000003">
    <property type="protein sequence ID" value="TNM62833.1"/>
    <property type="molecule type" value="Genomic_DNA"/>
</dbReference>
<accession>A0A5C4XH27</accession>
<evidence type="ECO:0000256" key="8">
    <source>
        <dbReference type="ARBA" id="ARBA00022777"/>
    </source>
</evidence>
<dbReference type="Proteomes" id="UP000311605">
    <property type="component" value="Unassembled WGS sequence"/>
</dbReference>
<feature type="domain" description="HAMP" evidence="12">
    <location>
        <begin position="190"/>
        <end position="242"/>
    </location>
</feature>
<name>A0A5C4XH27_9HYPH</name>
<evidence type="ECO:0000256" key="5">
    <source>
        <dbReference type="ARBA" id="ARBA00022553"/>
    </source>
</evidence>
<dbReference type="GO" id="GO:0005886">
    <property type="term" value="C:plasma membrane"/>
    <property type="evidence" value="ECO:0007669"/>
    <property type="project" value="UniProtKB-SubCell"/>
</dbReference>
<dbReference type="CDD" id="cd00082">
    <property type="entry name" value="HisKA"/>
    <property type="match status" value="1"/>
</dbReference>
<evidence type="ECO:0000256" key="7">
    <source>
        <dbReference type="ARBA" id="ARBA00022741"/>
    </source>
</evidence>
<dbReference type="SMART" id="SM00388">
    <property type="entry name" value="HisKA"/>
    <property type="match status" value="1"/>
</dbReference>
<dbReference type="InterPro" id="IPR004358">
    <property type="entry name" value="Sig_transdc_His_kin-like_C"/>
</dbReference>
<comment type="subcellular location">
    <subcellularLocation>
        <location evidence="2">Cell membrane</location>
        <topology evidence="2">Multi-pass membrane protein</topology>
    </subcellularLocation>
</comment>
<evidence type="ECO:0000256" key="1">
    <source>
        <dbReference type="ARBA" id="ARBA00000085"/>
    </source>
</evidence>
<dbReference type="Pfam" id="PF00512">
    <property type="entry name" value="HisKA"/>
    <property type="match status" value="1"/>
</dbReference>
<keyword evidence="10" id="KW-0472">Membrane</keyword>
<proteinExistence type="predicted"/>
<dbReference type="InterPro" id="IPR003594">
    <property type="entry name" value="HATPase_dom"/>
</dbReference>
<evidence type="ECO:0000259" key="12">
    <source>
        <dbReference type="PROSITE" id="PS50885"/>
    </source>
</evidence>
<evidence type="ECO:0000256" key="4">
    <source>
        <dbReference type="ARBA" id="ARBA00022475"/>
    </source>
</evidence>
<evidence type="ECO:0000313" key="13">
    <source>
        <dbReference type="EMBL" id="TNM62833.1"/>
    </source>
</evidence>
<dbReference type="PANTHER" id="PTHR44936:SF10">
    <property type="entry name" value="SENSOR PROTEIN RSTB"/>
    <property type="match status" value="1"/>
</dbReference>
<dbReference type="OrthoDB" id="9804645at2"/>
<evidence type="ECO:0000256" key="2">
    <source>
        <dbReference type="ARBA" id="ARBA00004651"/>
    </source>
</evidence>
<comment type="caution">
    <text evidence="13">The sequence shown here is derived from an EMBL/GenBank/DDBJ whole genome shotgun (WGS) entry which is preliminary data.</text>
</comment>
<dbReference type="SUPFAM" id="SSF55874">
    <property type="entry name" value="ATPase domain of HSP90 chaperone/DNA topoisomerase II/histidine kinase"/>
    <property type="match status" value="1"/>
</dbReference>
<keyword evidence="10" id="KW-0812">Transmembrane</keyword>
<dbReference type="PROSITE" id="PS50109">
    <property type="entry name" value="HIS_KIN"/>
    <property type="match status" value="1"/>
</dbReference>
<keyword evidence="4" id="KW-1003">Cell membrane</keyword>
<reference evidence="13 14" key="1">
    <citation type="submission" date="2019-06" db="EMBL/GenBank/DDBJ databases">
        <title>The draft genome of Rhizobium smilacinae PTYR-5.</title>
        <authorList>
            <person name="Liu L."/>
            <person name="Li L."/>
            <person name="Zhang X."/>
        </authorList>
    </citation>
    <scope>NUCLEOTIDE SEQUENCE [LARGE SCALE GENOMIC DNA]</scope>
    <source>
        <strain evidence="13 14">PTYR-5</strain>
    </source>
</reference>
<keyword evidence="5" id="KW-0597">Phosphoprotein</keyword>